<proteinExistence type="predicted"/>
<accession>A0AAD7X3W1</accession>
<comment type="caution">
    <text evidence="1">The sequence shown here is derived from an EMBL/GenBank/DDBJ whole genome shotgun (WGS) entry which is preliminary data.</text>
</comment>
<dbReference type="AlphaFoldDB" id="A0AAD7X3W1"/>
<sequence>MDSFDSTVEDWTTYVERVEQYCLANEVESERKVAVLLSVMGAKMCNLLHSLIAPAKPATKTFDQIVETLKRHLNPTPLVIAERFRFHKRNKSRAESVSEYMAELRRLAEHCQFGQGLSDALRDRLVCGLHNEGVQKRLLTEDNLTLTRA</sequence>
<evidence type="ECO:0000313" key="2">
    <source>
        <dbReference type="Proteomes" id="UP001221898"/>
    </source>
</evidence>
<reference evidence="1" key="1">
    <citation type="journal article" date="2023" name="Science">
        <title>Genome structures resolve the early diversification of teleost fishes.</title>
        <authorList>
            <person name="Parey E."/>
            <person name="Louis A."/>
            <person name="Montfort J."/>
            <person name="Bouchez O."/>
            <person name="Roques C."/>
            <person name="Iampietro C."/>
            <person name="Lluch J."/>
            <person name="Castinel A."/>
            <person name="Donnadieu C."/>
            <person name="Desvignes T."/>
            <person name="Floi Bucao C."/>
            <person name="Jouanno E."/>
            <person name="Wen M."/>
            <person name="Mejri S."/>
            <person name="Dirks R."/>
            <person name="Jansen H."/>
            <person name="Henkel C."/>
            <person name="Chen W.J."/>
            <person name="Zahm M."/>
            <person name="Cabau C."/>
            <person name="Klopp C."/>
            <person name="Thompson A.W."/>
            <person name="Robinson-Rechavi M."/>
            <person name="Braasch I."/>
            <person name="Lecointre G."/>
            <person name="Bobe J."/>
            <person name="Postlethwait J.H."/>
            <person name="Berthelot C."/>
            <person name="Roest Crollius H."/>
            <person name="Guiguen Y."/>
        </authorList>
    </citation>
    <scope>NUCLEOTIDE SEQUENCE</scope>
    <source>
        <strain evidence="1">NC1722</strain>
    </source>
</reference>
<gene>
    <name evidence="1" type="ORF">AAFF_G00006140</name>
</gene>
<organism evidence="1 2">
    <name type="scientific">Aldrovandia affinis</name>
    <dbReference type="NCBI Taxonomy" id="143900"/>
    <lineage>
        <taxon>Eukaryota</taxon>
        <taxon>Metazoa</taxon>
        <taxon>Chordata</taxon>
        <taxon>Craniata</taxon>
        <taxon>Vertebrata</taxon>
        <taxon>Euteleostomi</taxon>
        <taxon>Actinopterygii</taxon>
        <taxon>Neopterygii</taxon>
        <taxon>Teleostei</taxon>
        <taxon>Notacanthiformes</taxon>
        <taxon>Halosauridae</taxon>
        <taxon>Aldrovandia</taxon>
    </lineage>
</organism>
<dbReference type="PANTHER" id="PTHR33198:SF19">
    <property type="entry name" value="CCHC-TYPE DOMAIN-CONTAINING PROTEIN"/>
    <property type="match status" value="1"/>
</dbReference>
<dbReference type="PANTHER" id="PTHR33198">
    <property type="entry name" value="ANK_REP_REGION DOMAIN-CONTAINING PROTEIN-RELATED"/>
    <property type="match status" value="1"/>
</dbReference>
<dbReference type="EMBL" id="JAINUG010000001">
    <property type="protein sequence ID" value="KAJ8419115.1"/>
    <property type="molecule type" value="Genomic_DNA"/>
</dbReference>
<name>A0AAD7X3W1_9TELE</name>
<evidence type="ECO:0008006" key="3">
    <source>
        <dbReference type="Google" id="ProtNLM"/>
    </source>
</evidence>
<dbReference type="Proteomes" id="UP001221898">
    <property type="component" value="Unassembled WGS sequence"/>
</dbReference>
<evidence type="ECO:0000313" key="1">
    <source>
        <dbReference type="EMBL" id="KAJ8419115.1"/>
    </source>
</evidence>
<keyword evidence="2" id="KW-1185">Reference proteome</keyword>
<protein>
    <recommendedName>
        <fullName evidence="3">Retrotransposon gag domain-containing protein</fullName>
    </recommendedName>
</protein>